<dbReference type="EMBL" id="CP004145">
    <property type="protein sequence ID" value="AGO60315.1"/>
    <property type="molecule type" value="Genomic_DNA"/>
</dbReference>
<dbReference type="Proteomes" id="UP000014660">
    <property type="component" value="Chromosome"/>
</dbReference>
<gene>
    <name evidence="1" type="ORF">FACI_IFERC00001G0335</name>
</gene>
<name>S0AQL1_FERAC</name>
<organism evidence="1 2">
    <name type="scientific">Ferroplasma acidarmanus Fer1</name>
    <dbReference type="NCBI Taxonomy" id="333146"/>
    <lineage>
        <taxon>Archaea</taxon>
        <taxon>Methanobacteriati</taxon>
        <taxon>Thermoplasmatota</taxon>
        <taxon>Thermoplasmata</taxon>
        <taxon>Thermoplasmatales</taxon>
        <taxon>Ferroplasmaceae</taxon>
        <taxon>Ferroplasma</taxon>
    </lineage>
</organism>
<keyword evidence="2" id="KW-1185">Reference proteome</keyword>
<protein>
    <submittedName>
        <fullName evidence="1">Uncharacterized protein</fullName>
    </submittedName>
</protein>
<dbReference type="HOGENOM" id="CLU_2629535_0_0_2"/>
<proteinExistence type="predicted"/>
<reference evidence="1 2" key="1">
    <citation type="journal article" date="2007" name="Proc. Natl. Acad. Sci. U.S.A.">
        <title>Genome dynamics in a natural archaeal population.</title>
        <authorList>
            <person name="Allen E.E."/>
            <person name="Tyson G.W."/>
            <person name="Whitaker R.J."/>
            <person name="Detter J.C."/>
            <person name="Richardson P.M."/>
            <person name="Banfield J.F."/>
        </authorList>
    </citation>
    <scope>NUCLEOTIDE SEQUENCE [LARGE SCALE GENOMIC DNA]</scope>
    <source>
        <strain evidence="2">fer1</strain>
    </source>
</reference>
<evidence type="ECO:0000313" key="2">
    <source>
        <dbReference type="Proteomes" id="UP000014660"/>
    </source>
</evidence>
<dbReference type="GeneID" id="16024482"/>
<evidence type="ECO:0000313" key="1">
    <source>
        <dbReference type="EMBL" id="AGO60315.1"/>
    </source>
</evidence>
<dbReference type="AlphaFoldDB" id="S0AQL1"/>
<sequence length="77" mass="8827">MADGSIEQECVFNRAGKCYFLESSITACSLCFNFKTFNMLGKKRKVYYNLFDYLKEANLSEGLFPSNDSEQDSLKNL</sequence>
<dbReference type="RefSeq" id="WP_009886357.1">
    <property type="nucleotide sequence ID" value="NC_021592.1"/>
</dbReference>
<accession>S0AQL1</accession>
<dbReference type="KEGG" id="fac:FACI_IFERC01G0335"/>